<comment type="caution">
    <text evidence="2">The sequence shown here is derived from an EMBL/GenBank/DDBJ whole genome shotgun (WGS) entry which is preliminary data.</text>
</comment>
<proteinExistence type="predicted"/>
<dbReference type="Proteomes" id="UP001236507">
    <property type="component" value="Unassembled WGS sequence"/>
</dbReference>
<evidence type="ECO:0000313" key="2">
    <source>
        <dbReference type="EMBL" id="MDI9862272.1"/>
    </source>
</evidence>
<name>A0ABT6YFS3_9BACT</name>
<organism evidence="2 3">
    <name type="scientific">Flectobacillus roseus</name>
    <dbReference type="NCBI Taxonomy" id="502259"/>
    <lineage>
        <taxon>Bacteria</taxon>
        <taxon>Pseudomonadati</taxon>
        <taxon>Bacteroidota</taxon>
        <taxon>Cytophagia</taxon>
        <taxon>Cytophagales</taxon>
        <taxon>Flectobacillaceae</taxon>
        <taxon>Flectobacillus</taxon>
    </lineage>
</organism>
<keyword evidence="1" id="KW-1133">Transmembrane helix</keyword>
<evidence type="ECO:0000313" key="3">
    <source>
        <dbReference type="Proteomes" id="UP001236507"/>
    </source>
</evidence>
<feature type="transmembrane region" description="Helical" evidence="1">
    <location>
        <begin position="68"/>
        <end position="88"/>
    </location>
</feature>
<dbReference type="EMBL" id="JASHIF010000027">
    <property type="protein sequence ID" value="MDI9862272.1"/>
    <property type="molecule type" value="Genomic_DNA"/>
</dbReference>
<dbReference type="RefSeq" id="WP_283346540.1">
    <property type="nucleotide sequence ID" value="NZ_JASHIF010000027.1"/>
</dbReference>
<evidence type="ECO:0000256" key="1">
    <source>
        <dbReference type="SAM" id="Phobius"/>
    </source>
</evidence>
<protein>
    <submittedName>
        <fullName evidence="2">Uncharacterized protein</fullName>
    </submittedName>
</protein>
<keyword evidence="1" id="KW-0812">Transmembrane</keyword>
<accession>A0ABT6YFS3</accession>
<feature type="transmembrane region" description="Helical" evidence="1">
    <location>
        <begin position="30"/>
        <end position="48"/>
    </location>
</feature>
<sequence>MRVGMYFTKEKTNYLIVPSHIISDSKLENICSIFHIIPSIACSIILGVKVLPTIWPYYAEQLEKNGEIITAVVGITFIPIAIVNGILLDKVLSRVNPKYSAFRESLNEEDNIFP</sequence>
<reference evidence="2 3" key="1">
    <citation type="submission" date="2023-05" db="EMBL/GenBank/DDBJ databases">
        <title>Novel species of genus Flectobacillus isolated from stream in China.</title>
        <authorList>
            <person name="Lu H."/>
        </authorList>
    </citation>
    <scope>NUCLEOTIDE SEQUENCE [LARGE SCALE GENOMIC DNA]</scope>
    <source>
        <strain evidence="2 3">KCTC 42575</strain>
    </source>
</reference>
<gene>
    <name evidence="2" type="ORF">QM524_23820</name>
</gene>
<keyword evidence="3" id="KW-1185">Reference proteome</keyword>
<keyword evidence="1" id="KW-0472">Membrane</keyword>